<dbReference type="Proteomes" id="UP000460317">
    <property type="component" value="Unassembled WGS sequence"/>
</dbReference>
<comment type="subcellular location">
    <subcellularLocation>
        <location evidence="1">Secreted</location>
    </subcellularLocation>
</comment>
<feature type="signal peptide" evidence="3">
    <location>
        <begin position="1"/>
        <end position="22"/>
    </location>
</feature>
<name>A0A1H7UPI5_BACT4</name>
<comment type="caution">
    <text evidence="5">The sequence shown here is derived from an EMBL/GenBank/DDBJ whole genome shotgun (WGS) entry which is preliminary data.</text>
</comment>
<evidence type="ECO:0000256" key="2">
    <source>
        <dbReference type="ARBA" id="ARBA00022729"/>
    </source>
</evidence>
<dbReference type="GO" id="GO:0016810">
    <property type="term" value="F:hydrolase activity, acting on carbon-nitrogen (but not peptide) bonds"/>
    <property type="evidence" value="ECO:0007669"/>
    <property type="project" value="InterPro"/>
</dbReference>
<dbReference type="Gene3D" id="3.20.20.370">
    <property type="entry name" value="Glycoside hydrolase/deacetylase"/>
    <property type="match status" value="1"/>
</dbReference>
<evidence type="ECO:0000313" key="5">
    <source>
        <dbReference type="EMBL" id="KAB4449707.1"/>
    </source>
</evidence>
<accession>A0A1H7UPI5</accession>
<feature type="chain" id="PRO_5044372451" evidence="3">
    <location>
        <begin position="23"/>
        <end position="344"/>
    </location>
</feature>
<dbReference type="EMBL" id="WCSB01000019">
    <property type="protein sequence ID" value="KAB4449707.1"/>
    <property type="molecule type" value="Genomic_DNA"/>
</dbReference>
<dbReference type="PANTHER" id="PTHR34216">
    <property type="match status" value="1"/>
</dbReference>
<evidence type="ECO:0000259" key="4">
    <source>
        <dbReference type="PROSITE" id="PS51677"/>
    </source>
</evidence>
<gene>
    <name evidence="5" type="ORF">GAN93_17830</name>
</gene>
<dbReference type="GO" id="GO:0005576">
    <property type="term" value="C:extracellular region"/>
    <property type="evidence" value="ECO:0007669"/>
    <property type="project" value="UniProtKB-SubCell"/>
</dbReference>
<keyword evidence="2 3" id="KW-0732">Signal</keyword>
<protein>
    <submittedName>
        <fullName evidence="5">Polysaccharide deacetylase family protein</fullName>
    </submittedName>
</protein>
<dbReference type="InterPro" id="IPR011330">
    <property type="entry name" value="Glyco_hydro/deAcase_b/a-brl"/>
</dbReference>
<proteinExistence type="predicted"/>
<dbReference type="AlphaFoldDB" id="A0A1H7UPI5"/>
<dbReference type="Pfam" id="PF01522">
    <property type="entry name" value="Polysacc_deac_1"/>
    <property type="match status" value="1"/>
</dbReference>
<feature type="domain" description="NodB homology" evidence="4">
    <location>
        <begin position="44"/>
        <end position="245"/>
    </location>
</feature>
<reference evidence="5 6" key="1">
    <citation type="journal article" date="2019" name="Nat. Med.">
        <title>A library of human gut bacterial isolates paired with longitudinal multiomics data enables mechanistic microbiome research.</title>
        <authorList>
            <person name="Poyet M."/>
            <person name="Groussin M."/>
            <person name="Gibbons S.M."/>
            <person name="Avila-Pacheco J."/>
            <person name="Jiang X."/>
            <person name="Kearney S.M."/>
            <person name="Perrotta A.R."/>
            <person name="Berdy B."/>
            <person name="Zhao S."/>
            <person name="Lieberman T.D."/>
            <person name="Swanson P.K."/>
            <person name="Smith M."/>
            <person name="Roesemann S."/>
            <person name="Alexander J.E."/>
            <person name="Rich S.A."/>
            <person name="Livny J."/>
            <person name="Vlamakis H."/>
            <person name="Clish C."/>
            <person name="Bullock K."/>
            <person name="Deik A."/>
            <person name="Scott J."/>
            <person name="Pierce K.A."/>
            <person name="Xavier R.J."/>
            <person name="Alm E.J."/>
        </authorList>
    </citation>
    <scope>NUCLEOTIDE SEQUENCE [LARGE SCALE GENOMIC DNA]</scope>
    <source>
        <strain evidence="5 6">BIOML-A165</strain>
    </source>
</reference>
<evidence type="ECO:0000313" key="6">
    <source>
        <dbReference type="Proteomes" id="UP000460317"/>
    </source>
</evidence>
<dbReference type="SUPFAM" id="SSF88713">
    <property type="entry name" value="Glycoside hydrolase/deacetylase"/>
    <property type="match status" value="1"/>
</dbReference>
<dbReference type="InterPro" id="IPR051398">
    <property type="entry name" value="Polysacch_Deacetylase"/>
</dbReference>
<dbReference type="PROSITE" id="PS51677">
    <property type="entry name" value="NODB"/>
    <property type="match status" value="1"/>
</dbReference>
<dbReference type="PANTHER" id="PTHR34216:SF3">
    <property type="entry name" value="POLY-BETA-1,6-N-ACETYL-D-GLUCOSAMINE N-DEACETYLASE"/>
    <property type="match status" value="1"/>
</dbReference>
<dbReference type="InterPro" id="IPR002509">
    <property type="entry name" value="NODB_dom"/>
</dbReference>
<evidence type="ECO:0000256" key="1">
    <source>
        <dbReference type="ARBA" id="ARBA00004613"/>
    </source>
</evidence>
<dbReference type="CDD" id="cd10918">
    <property type="entry name" value="CE4_NodB_like_5s_6s"/>
    <property type="match status" value="1"/>
</dbReference>
<dbReference type="RefSeq" id="WP_048692767.1">
    <property type="nucleotide sequence ID" value="NZ_CP134820.1"/>
</dbReference>
<evidence type="ECO:0000256" key="3">
    <source>
        <dbReference type="SAM" id="SignalP"/>
    </source>
</evidence>
<dbReference type="GO" id="GO:0005975">
    <property type="term" value="P:carbohydrate metabolic process"/>
    <property type="evidence" value="ECO:0007669"/>
    <property type="project" value="InterPro"/>
</dbReference>
<sequence length="344" mass="39060">MYQRLITCFGLLLIVSSLFVRATEPVHDVSVKIRIADFKDAKAGAVSYTFDDGLRNQYLIAAPIMEKLQIPGTFFVIPGQVSATLQEAEAKKPGAWGGVTWEEIRTLAAKGFEIGNHGYSHKNLVTQVKEPEELEHEIENSADMIRKETGIFPVSFCYPYNSFNEQVEKIVEKRHVVARTFQQGIGARDTTAENINQWVDKLISQRKWGVAMIHGLTDGFDPLRPDVFESHLTYAKKHEKDLWIDTFGTIGRYIRQRDATTIKDVKIDSNSVSFILNCKLNKEQFDIPLTLVILTENKVTEAKAKQGRESLPVTIQDKQIMIHCTPDSKRVTVKWKYSNVDIDL</sequence>
<organism evidence="5 6">
    <name type="scientific">Bacteroides thetaiotaomicron</name>
    <dbReference type="NCBI Taxonomy" id="818"/>
    <lineage>
        <taxon>Bacteria</taxon>
        <taxon>Pseudomonadati</taxon>
        <taxon>Bacteroidota</taxon>
        <taxon>Bacteroidia</taxon>
        <taxon>Bacteroidales</taxon>
        <taxon>Bacteroidaceae</taxon>
        <taxon>Bacteroides</taxon>
    </lineage>
</organism>